<dbReference type="Proteomes" id="UP000596742">
    <property type="component" value="Unassembled WGS sequence"/>
</dbReference>
<dbReference type="PROSITE" id="PS50208">
    <property type="entry name" value="CASPASE_P20"/>
    <property type="match status" value="1"/>
</dbReference>
<evidence type="ECO:0000256" key="2">
    <source>
        <dbReference type="RuleBase" id="RU003971"/>
    </source>
</evidence>
<feature type="domain" description="Caspase family p20" evidence="4">
    <location>
        <begin position="44"/>
        <end position="182"/>
    </location>
</feature>
<dbReference type="SMART" id="SM00115">
    <property type="entry name" value="CASc"/>
    <property type="match status" value="1"/>
</dbReference>
<dbReference type="PRINTS" id="PR00376">
    <property type="entry name" value="IL1BCENZYME"/>
</dbReference>
<dbReference type="InterPro" id="IPR011600">
    <property type="entry name" value="Pept_C14_caspase"/>
</dbReference>
<proteinExistence type="inferred from homology"/>
<dbReference type="SUPFAM" id="SSF52129">
    <property type="entry name" value="Caspase-like"/>
    <property type="match status" value="1"/>
</dbReference>
<dbReference type="InterPro" id="IPR029030">
    <property type="entry name" value="Caspase-like_dom_sf"/>
</dbReference>
<protein>
    <submittedName>
        <fullName evidence="5">Caspase 7</fullName>
        <ecNumber evidence="5">3.4.22.60</ecNumber>
    </submittedName>
</protein>
<evidence type="ECO:0000259" key="4">
    <source>
        <dbReference type="PROSITE" id="PS50208"/>
    </source>
</evidence>
<keyword evidence="5" id="KW-0378">Hydrolase</keyword>
<feature type="domain" description="Caspase family p10" evidence="3">
    <location>
        <begin position="216"/>
        <end position="259"/>
    </location>
</feature>
<dbReference type="InterPro" id="IPR002138">
    <property type="entry name" value="Pept_C14_p10"/>
</dbReference>
<evidence type="ECO:0000259" key="3">
    <source>
        <dbReference type="PROSITE" id="PS50207"/>
    </source>
</evidence>
<dbReference type="GO" id="GO:0005737">
    <property type="term" value="C:cytoplasm"/>
    <property type="evidence" value="ECO:0007669"/>
    <property type="project" value="TreeGrafter"/>
</dbReference>
<name>A0A8B6C0W8_MYTGA</name>
<dbReference type="GO" id="GO:0006508">
    <property type="term" value="P:proteolysis"/>
    <property type="evidence" value="ECO:0007669"/>
    <property type="project" value="InterPro"/>
</dbReference>
<evidence type="ECO:0000313" key="5">
    <source>
        <dbReference type="EMBL" id="VDH98846.1"/>
    </source>
</evidence>
<evidence type="ECO:0000256" key="1">
    <source>
        <dbReference type="ARBA" id="ARBA00010134"/>
    </source>
</evidence>
<dbReference type="InterPro" id="IPR015917">
    <property type="entry name" value="Pept_C14A"/>
</dbReference>
<organism evidence="5 6">
    <name type="scientific">Mytilus galloprovincialis</name>
    <name type="common">Mediterranean mussel</name>
    <dbReference type="NCBI Taxonomy" id="29158"/>
    <lineage>
        <taxon>Eukaryota</taxon>
        <taxon>Metazoa</taxon>
        <taxon>Spiralia</taxon>
        <taxon>Lophotrochozoa</taxon>
        <taxon>Mollusca</taxon>
        <taxon>Bivalvia</taxon>
        <taxon>Autobranchia</taxon>
        <taxon>Pteriomorphia</taxon>
        <taxon>Mytilida</taxon>
        <taxon>Mytiloidea</taxon>
        <taxon>Mytilidae</taxon>
        <taxon>Mytilinae</taxon>
        <taxon>Mytilus</taxon>
    </lineage>
</organism>
<dbReference type="EMBL" id="UYJE01001060">
    <property type="protein sequence ID" value="VDH98846.1"/>
    <property type="molecule type" value="Genomic_DNA"/>
</dbReference>
<dbReference type="PROSITE" id="PS50207">
    <property type="entry name" value="CASPASE_P10"/>
    <property type="match status" value="1"/>
</dbReference>
<reference evidence="5" key="1">
    <citation type="submission" date="2018-11" db="EMBL/GenBank/DDBJ databases">
        <authorList>
            <person name="Alioto T."/>
            <person name="Alioto T."/>
        </authorList>
    </citation>
    <scope>NUCLEOTIDE SEQUENCE</scope>
</reference>
<dbReference type="InterPro" id="IPR001309">
    <property type="entry name" value="Pept_C14_p20"/>
</dbReference>
<gene>
    <name evidence="5" type="ORF">MGAL_10B062249</name>
</gene>
<dbReference type="GO" id="GO:0043525">
    <property type="term" value="P:positive regulation of neuron apoptotic process"/>
    <property type="evidence" value="ECO:0007669"/>
    <property type="project" value="TreeGrafter"/>
</dbReference>
<dbReference type="Pfam" id="PF00656">
    <property type="entry name" value="Peptidase_C14"/>
    <property type="match status" value="1"/>
</dbReference>
<accession>A0A8B6C0W8</accession>
<dbReference type="GO" id="GO:0004197">
    <property type="term" value="F:cysteine-type endopeptidase activity"/>
    <property type="evidence" value="ECO:0007669"/>
    <property type="project" value="InterPro"/>
</dbReference>
<dbReference type="EC" id="3.4.22.60" evidence="5"/>
<dbReference type="InterPro" id="IPR002398">
    <property type="entry name" value="Pept_C14"/>
</dbReference>
<dbReference type="PANTHER" id="PTHR10454:SF232">
    <property type="entry name" value="AT03047P-RELATED"/>
    <property type="match status" value="1"/>
</dbReference>
<dbReference type="Gene3D" id="3.40.50.1460">
    <property type="match status" value="1"/>
</dbReference>
<dbReference type="AlphaFoldDB" id="A0A8B6C0W8"/>
<comment type="caution">
    <text evidence="5">The sequence shown here is derived from an EMBL/GenBank/DDBJ whole genome shotgun (WGS) entry which is preliminary data.</text>
</comment>
<dbReference type="GO" id="GO:0006915">
    <property type="term" value="P:apoptotic process"/>
    <property type="evidence" value="ECO:0007669"/>
    <property type="project" value="TreeGrafter"/>
</dbReference>
<dbReference type="OrthoDB" id="6044569at2759"/>
<evidence type="ECO:0000313" key="6">
    <source>
        <dbReference type="Proteomes" id="UP000596742"/>
    </source>
</evidence>
<keyword evidence="6" id="KW-1185">Reference proteome</keyword>
<comment type="similarity">
    <text evidence="1 2">Belongs to the peptidase C14A family.</text>
</comment>
<sequence length="318" mass="36230">MKITLNSHRKICIAHFTTFYVCLHSTCKMDTKIKECAYNFGYAKRGIALLIHNEEYDPNSDFNDRLGDNIDFKHMLEIFKKLGFDVRPYRNLTSTDIIEKAEEVSKMKDLHKESDCFVCVIAAHGEEMEIQTAEGTKEHVIFGTNGKPVRTSEIVGMFDERNCKELADKPKFFFIQACRTGQVIGNRLDIGHDVSKVDQMVRDEIFKTTQQNSSNQIIDVECPADTLLMFASLSSNSAVRTPSTGGWLLASLYNQIKEYIKNGKLWSIEFTQVLNSTLQEMATKFYKPSDETSKWYGAFSPGCFTHTLSADVLFNKKL</sequence>
<dbReference type="PANTHER" id="PTHR10454">
    <property type="entry name" value="CASPASE"/>
    <property type="match status" value="1"/>
</dbReference>